<organism evidence="2 3">
    <name type="scientific">Batillaria attramentaria</name>
    <dbReference type="NCBI Taxonomy" id="370345"/>
    <lineage>
        <taxon>Eukaryota</taxon>
        <taxon>Metazoa</taxon>
        <taxon>Spiralia</taxon>
        <taxon>Lophotrochozoa</taxon>
        <taxon>Mollusca</taxon>
        <taxon>Gastropoda</taxon>
        <taxon>Caenogastropoda</taxon>
        <taxon>Sorbeoconcha</taxon>
        <taxon>Cerithioidea</taxon>
        <taxon>Batillariidae</taxon>
        <taxon>Batillaria</taxon>
    </lineage>
</organism>
<dbReference type="Proteomes" id="UP001519460">
    <property type="component" value="Unassembled WGS sequence"/>
</dbReference>
<evidence type="ECO:0000256" key="1">
    <source>
        <dbReference type="SAM" id="MobiDB-lite"/>
    </source>
</evidence>
<feature type="non-terminal residue" evidence="2">
    <location>
        <position position="66"/>
    </location>
</feature>
<protein>
    <submittedName>
        <fullName evidence="2">Uncharacterized protein</fullName>
    </submittedName>
</protein>
<reference evidence="2 3" key="1">
    <citation type="journal article" date="2023" name="Sci. Data">
        <title>Genome assembly of the Korean intertidal mud-creeper Batillaria attramentaria.</title>
        <authorList>
            <person name="Patra A.K."/>
            <person name="Ho P.T."/>
            <person name="Jun S."/>
            <person name="Lee S.J."/>
            <person name="Kim Y."/>
            <person name="Won Y.J."/>
        </authorList>
    </citation>
    <scope>NUCLEOTIDE SEQUENCE [LARGE SCALE GENOMIC DNA]</scope>
    <source>
        <strain evidence="2">Wonlab-2016</strain>
    </source>
</reference>
<dbReference type="AlphaFoldDB" id="A0ABD0JIQ6"/>
<accession>A0ABD0JIQ6</accession>
<keyword evidence="3" id="KW-1185">Reference proteome</keyword>
<proteinExistence type="predicted"/>
<evidence type="ECO:0000313" key="3">
    <source>
        <dbReference type="Proteomes" id="UP001519460"/>
    </source>
</evidence>
<dbReference type="EMBL" id="JACVVK020000431">
    <property type="protein sequence ID" value="KAK7474613.1"/>
    <property type="molecule type" value="Genomic_DNA"/>
</dbReference>
<gene>
    <name evidence="2" type="ORF">BaRGS_00034142</name>
</gene>
<evidence type="ECO:0000313" key="2">
    <source>
        <dbReference type="EMBL" id="KAK7474613.1"/>
    </source>
</evidence>
<comment type="caution">
    <text evidence="2">The sequence shown here is derived from an EMBL/GenBank/DDBJ whole genome shotgun (WGS) entry which is preliminary data.</text>
</comment>
<feature type="compositionally biased region" description="Basic and acidic residues" evidence="1">
    <location>
        <begin position="31"/>
        <end position="41"/>
    </location>
</feature>
<sequence length="66" mass="7515">MVKQRRLATVLLPCCFHMSNKRSATSPLYDTNEKRSCRDEQDGSLMEDTIDSDETILNTDYLSGTL</sequence>
<name>A0ABD0JIQ6_9CAEN</name>
<feature type="region of interest" description="Disordered" evidence="1">
    <location>
        <begin position="22"/>
        <end position="43"/>
    </location>
</feature>